<evidence type="ECO:0000256" key="9">
    <source>
        <dbReference type="ARBA" id="ARBA00030998"/>
    </source>
</evidence>
<evidence type="ECO:0000256" key="4">
    <source>
        <dbReference type="ARBA" id="ARBA00022478"/>
    </source>
</evidence>
<dbReference type="GO" id="GO:0003899">
    <property type="term" value="F:DNA-directed RNA polymerase activity"/>
    <property type="evidence" value="ECO:0007669"/>
    <property type="project" value="UniProtKB-UniRule"/>
</dbReference>
<evidence type="ECO:0000313" key="12">
    <source>
        <dbReference type="EMBL" id="RCL39471.1"/>
    </source>
</evidence>
<dbReference type="Gene3D" id="3.90.940.10">
    <property type="match status" value="1"/>
</dbReference>
<gene>
    <name evidence="11" type="primary">rpoZ</name>
    <name evidence="12" type="ORF">DBW98_01085</name>
</gene>
<evidence type="ECO:0000256" key="10">
    <source>
        <dbReference type="ARBA" id="ARBA00048552"/>
    </source>
</evidence>
<keyword evidence="4 11" id="KW-0240">DNA-directed RNA polymerase</keyword>
<evidence type="ECO:0000256" key="11">
    <source>
        <dbReference type="HAMAP-Rule" id="MF_00366"/>
    </source>
</evidence>
<comment type="caution">
    <text evidence="12">The sequence shown here is derived from an EMBL/GenBank/DDBJ whole genome shotgun (WGS) entry which is preliminary data.</text>
</comment>
<dbReference type="GO" id="GO:0006351">
    <property type="term" value="P:DNA-templated transcription"/>
    <property type="evidence" value="ECO:0007669"/>
    <property type="project" value="UniProtKB-UniRule"/>
</dbReference>
<dbReference type="HAMAP" id="MF_00366">
    <property type="entry name" value="RNApol_bact_RpoZ"/>
    <property type="match status" value="1"/>
</dbReference>
<dbReference type="Proteomes" id="UP000253032">
    <property type="component" value="Unassembled WGS sequence"/>
</dbReference>
<evidence type="ECO:0000256" key="5">
    <source>
        <dbReference type="ARBA" id="ARBA00022679"/>
    </source>
</evidence>
<name>A0A368BQE8_9GAMM</name>
<proteinExistence type="inferred from homology"/>
<dbReference type="AlphaFoldDB" id="A0A368BQE8"/>
<sequence length="90" mass="10327">MARITVEGCLDKVQSRFELILLASGRARQLSTTSREPMVEWEDDKPTIVALREIEEGLITREILDQTLEEDVLLDEFAIDREKPQDQIIG</sequence>
<comment type="similarity">
    <text evidence="1 11">Belongs to the RNA polymerase subunit omega family.</text>
</comment>
<dbReference type="NCBIfam" id="TIGR00690">
    <property type="entry name" value="rpoZ"/>
    <property type="match status" value="1"/>
</dbReference>
<keyword evidence="5 11" id="KW-0808">Transferase</keyword>
<dbReference type="Pfam" id="PF01192">
    <property type="entry name" value="RNA_pol_Rpb6"/>
    <property type="match status" value="1"/>
</dbReference>
<dbReference type="SMART" id="SM01409">
    <property type="entry name" value="RNA_pol_Rpb6"/>
    <property type="match status" value="1"/>
</dbReference>
<dbReference type="InterPro" id="IPR036161">
    <property type="entry name" value="RPB6/omega-like_sf"/>
</dbReference>
<evidence type="ECO:0000256" key="8">
    <source>
        <dbReference type="ARBA" id="ARBA00029924"/>
    </source>
</evidence>
<dbReference type="PANTHER" id="PTHR34476:SF1">
    <property type="entry name" value="DNA-DIRECTED RNA POLYMERASE SUBUNIT OMEGA"/>
    <property type="match status" value="1"/>
</dbReference>
<keyword evidence="7 11" id="KW-0804">Transcription</keyword>
<keyword evidence="6 11" id="KW-0548">Nucleotidyltransferase</keyword>
<comment type="subunit">
    <text evidence="11">The RNAP catalytic core consists of 2 alpha, 1 beta, 1 beta' and 1 omega subunit. When a sigma factor is associated with the core the holoenzyme is formed, which can initiate transcription.</text>
</comment>
<reference evidence="12 13" key="1">
    <citation type="journal article" date="2018" name="Microbiome">
        <title>Fine metagenomic profile of the Mediterranean stratified and mixed water columns revealed by assembly and recruitment.</title>
        <authorList>
            <person name="Haro-Moreno J.M."/>
            <person name="Lopez-Perez M."/>
            <person name="De La Torre J.R."/>
            <person name="Picazo A."/>
            <person name="Camacho A."/>
            <person name="Rodriguez-Valera F."/>
        </authorList>
    </citation>
    <scope>NUCLEOTIDE SEQUENCE [LARGE SCALE GENOMIC DNA]</scope>
    <source>
        <strain evidence="12">MED-G84</strain>
    </source>
</reference>
<dbReference type="GO" id="GO:0003677">
    <property type="term" value="F:DNA binding"/>
    <property type="evidence" value="ECO:0007669"/>
    <property type="project" value="UniProtKB-UniRule"/>
</dbReference>
<dbReference type="EMBL" id="QOPC01000003">
    <property type="protein sequence ID" value="RCL39471.1"/>
    <property type="molecule type" value="Genomic_DNA"/>
</dbReference>
<comment type="catalytic activity">
    <reaction evidence="10 11">
        <text>RNA(n) + a ribonucleoside 5'-triphosphate = RNA(n+1) + diphosphate</text>
        <dbReference type="Rhea" id="RHEA:21248"/>
        <dbReference type="Rhea" id="RHEA-COMP:14527"/>
        <dbReference type="Rhea" id="RHEA-COMP:17342"/>
        <dbReference type="ChEBI" id="CHEBI:33019"/>
        <dbReference type="ChEBI" id="CHEBI:61557"/>
        <dbReference type="ChEBI" id="CHEBI:140395"/>
        <dbReference type="EC" id="2.7.7.6"/>
    </reaction>
</comment>
<organism evidence="12 13">
    <name type="scientific">SAR86 cluster bacterium</name>
    <dbReference type="NCBI Taxonomy" id="2030880"/>
    <lineage>
        <taxon>Bacteria</taxon>
        <taxon>Pseudomonadati</taxon>
        <taxon>Pseudomonadota</taxon>
        <taxon>Gammaproteobacteria</taxon>
        <taxon>SAR86 cluster</taxon>
    </lineage>
</organism>
<evidence type="ECO:0000256" key="3">
    <source>
        <dbReference type="ARBA" id="ARBA00013725"/>
    </source>
</evidence>
<dbReference type="InterPro" id="IPR006110">
    <property type="entry name" value="Pol_omega/Rpo6/RPB6"/>
</dbReference>
<dbReference type="PANTHER" id="PTHR34476">
    <property type="entry name" value="DNA-DIRECTED RNA POLYMERASE SUBUNIT OMEGA"/>
    <property type="match status" value="1"/>
</dbReference>
<dbReference type="InterPro" id="IPR003716">
    <property type="entry name" value="DNA-dir_RNA_pol_omega"/>
</dbReference>
<evidence type="ECO:0000256" key="6">
    <source>
        <dbReference type="ARBA" id="ARBA00022695"/>
    </source>
</evidence>
<dbReference type="EC" id="2.7.7.6" evidence="2 11"/>
<evidence type="ECO:0000313" key="13">
    <source>
        <dbReference type="Proteomes" id="UP000253032"/>
    </source>
</evidence>
<dbReference type="GO" id="GO:0000428">
    <property type="term" value="C:DNA-directed RNA polymerase complex"/>
    <property type="evidence" value="ECO:0007669"/>
    <property type="project" value="UniProtKB-KW"/>
</dbReference>
<evidence type="ECO:0000256" key="7">
    <source>
        <dbReference type="ARBA" id="ARBA00023163"/>
    </source>
</evidence>
<comment type="function">
    <text evidence="11">Promotes RNA polymerase assembly. Latches the N- and C-terminal regions of the beta' subunit thereby facilitating its interaction with the beta and alpha subunits.</text>
</comment>
<accession>A0A368BQE8</accession>
<protein>
    <recommendedName>
        <fullName evidence="3 11">DNA-directed RNA polymerase subunit omega</fullName>
        <shortName evidence="11">RNAP omega subunit</shortName>
        <ecNumber evidence="2 11">2.7.7.6</ecNumber>
    </recommendedName>
    <alternativeName>
        <fullName evidence="9 11">RNA polymerase omega subunit</fullName>
    </alternativeName>
    <alternativeName>
        <fullName evidence="8 11">Transcriptase subunit omega</fullName>
    </alternativeName>
</protein>
<evidence type="ECO:0000256" key="2">
    <source>
        <dbReference type="ARBA" id="ARBA00012418"/>
    </source>
</evidence>
<evidence type="ECO:0000256" key="1">
    <source>
        <dbReference type="ARBA" id="ARBA00006711"/>
    </source>
</evidence>
<dbReference type="SUPFAM" id="SSF63562">
    <property type="entry name" value="RPB6/omega subunit-like"/>
    <property type="match status" value="1"/>
</dbReference>